<keyword evidence="6 17" id="KW-0547">Nucleotide-binding</keyword>
<comment type="catalytic activity">
    <reaction evidence="16 17 19">
        <text>(6S)-NADPHX + ADP = AMP + phosphate + NADPH + H(+)</text>
        <dbReference type="Rhea" id="RHEA:32235"/>
        <dbReference type="ChEBI" id="CHEBI:15378"/>
        <dbReference type="ChEBI" id="CHEBI:43474"/>
        <dbReference type="ChEBI" id="CHEBI:57783"/>
        <dbReference type="ChEBI" id="CHEBI:64076"/>
        <dbReference type="ChEBI" id="CHEBI:456215"/>
        <dbReference type="ChEBI" id="CHEBI:456216"/>
        <dbReference type="EC" id="4.2.1.136"/>
    </reaction>
</comment>
<comment type="function">
    <text evidence="18">Catalyzes the epimerization of the S- and R-forms of NAD(P)HX, a damaged form of NAD(P)H that is a result of enzymatic or heat-dependent hydration. This is a prerequisite for the S-specific NAD(P)H-hydrate dehydratase to allow the repair of both epimers of NAD(P)HX.</text>
</comment>
<dbReference type="Pfam" id="PF03853">
    <property type="entry name" value="YjeF_N"/>
    <property type="match status" value="1"/>
</dbReference>
<evidence type="ECO:0000256" key="1">
    <source>
        <dbReference type="ARBA" id="ARBA00000013"/>
    </source>
</evidence>
<feature type="domain" description="YjeF N-terminal" evidence="21">
    <location>
        <begin position="10"/>
        <end position="217"/>
    </location>
</feature>
<evidence type="ECO:0000256" key="5">
    <source>
        <dbReference type="ARBA" id="ARBA00022723"/>
    </source>
</evidence>
<evidence type="ECO:0000256" key="13">
    <source>
        <dbReference type="ARBA" id="ARBA00023268"/>
    </source>
</evidence>
<comment type="cofactor">
    <cofactor evidence="17">
        <name>Mg(2+)</name>
        <dbReference type="ChEBI" id="CHEBI:18420"/>
    </cofactor>
</comment>
<comment type="caution">
    <text evidence="18">Lacks conserved residue(s) required for the propagation of feature annotation.</text>
</comment>
<keyword evidence="8 17" id="KW-0521">NADP</keyword>
<evidence type="ECO:0000256" key="11">
    <source>
        <dbReference type="ARBA" id="ARBA00023235"/>
    </source>
</evidence>
<dbReference type="InterPro" id="IPR030677">
    <property type="entry name" value="Nnr"/>
</dbReference>
<dbReference type="PROSITE" id="PS01050">
    <property type="entry name" value="YJEF_C_2"/>
    <property type="match status" value="1"/>
</dbReference>
<dbReference type="PROSITE" id="PS01049">
    <property type="entry name" value="YJEF_C_1"/>
    <property type="match status" value="1"/>
</dbReference>
<comment type="similarity">
    <text evidence="4 19">In the C-terminal section; belongs to the NnrD/CARKD family.</text>
</comment>
<proteinExistence type="inferred from homology"/>
<name>A0ABS2HC89_9VIBR</name>
<dbReference type="InterPro" id="IPR000631">
    <property type="entry name" value="CARKD"/>
</dbReference>
<protein>
    <recommendedName>
        <fullName evidence="19">Bifunctional NAD(P)H-hydrate repair enzyme</fullName>
    </recommendedName>
    <alternativeName>
        <fullName evidence="19">Nicotinamide nucleotide repair protein</fullName>
    </alternativeName>
    <domain>
        <recommendedName>
            <fullName evidence="19">ADP-dependent (S)-NAD(P)H-hydrate dehydratase</fullName>
            <ecNumber evidence="19">4.2.1.136</ecNumber>
        </recommendedName>
        <alternativeName>
            <fullName evidence="19">ADP-dependent NAD(P)HX dehydratase</fullName>
        </alternativeName>
    </domain>
    <domain>
        <recommendedName>
            <fullName evidence="19">NAD(P)H-hydrate epimerase</fullName>
            <ecNumber evidence="19">5.1.99.6</ecNumber>
        </recommendedName>
    </domain>
</protein>
<evidence type="ECO:0000313" key="23">
    <source>
        <dbReference type="Proteomes" id="UP000809621"/>
    </source>
</evidence>
<feature type="binding site" evidence="18">
    <location>
        <position position="59"/>
    </location>
    <ligand>
        <name>K(+)</name>
        <dbReference type="ChEBI" id="CHEBI:29103"/>
    </ligand>
</feature>
<comment type="function">
    <text evidence="17">Catalyzes the dehydration of the S-form of NAD(P)HX at the expense of ADP, which is converted to AMP. Together with NAD(P)HX epimerase, which catalyzes the epimerization of the S- and R-forms, the enzyme allows the repair of both epimers of NAD(P)HX, a damaged form of NAD(P)H that is a result of enzymatic or heat-dependent hydration.</text>
</comment>
<evidence type="ECO:0000259" key="21">
    <source>
        <dbReference type="PROSITE" id="PS51385"/>
    </source>
</evidence>
<dbReference type="EC" id="4.2.1.136" evidence="19"/>
<feature type="domain" description="YjeF C-terminal" evidence="20">
    <location>
        <begin position="227"/>
        <end position="502"/>
    </location>
</feature>
<evidence type="ECO:0000256" key="7">
    <source>
        <dbReference type="ARBA" id="ARBA00022840"/>
    </source>
</evidence>
<feature type="binding site" evidence="17">
    <location>
        <position position="377"/>
    </location>
    <ligand>
        <name>(6S)-NADPHX</name>
        <dbReference type="ChEBI" id="CHEBI:64076"/>
    </ligand>
</feature>
<comment type="catalytic activity">
    <reaction evidence="15 17 19">
        <text>(6S)-NADHX + ADP = AMP + phosphate + NADH + H(+)</text>
        <dbReference type="Rhea" id="RHEA:32223"/>
        <dbReference type="ChEBI" id="CHEBI:15378"/>
        <dbReference type="ChEBI" id="CHEBI:43474"/>
        <dbReference type="ChEBI" id="CHEBI:57945"/>
        <dbReference type="ChEBI" id="CHEBI:64074"/>
        <dbReference type="ChEBI" id="CHEBI:456215"/>
        <dbReference type="ChEBI" id="CHEBI:456216"/>
        <dbReference type="EC" id="4.2.1.136"/>
    </reaction>
</comment>
<comment type="catalytic activity">
    <reaction evidence="2 18 19">
        <text>(6R)-NADPHX = (6S)-NADPHX</text>
        <dbReference type="Rhea" id="RHEA:32227"/>
        <dbReference type="ChEBI" id="CHEBI:64076"/>
        <dbReference type="ChEBI" id="CHEBI:64077"/>
        <dbReference type="EC" id="5.1.99.6"/>
    </reaction>
</comment>
<dbReference type="Gene3D" id="3.40.50.10260">
    <property type="entry name" value="YjeF N-terminal domain"/>
    <property type="match status" value="1"/>
</dbReference>
<dbReference type="PIRSF" id="PIRSF017184">
    <property type="entry name" value="Nnr"/>
    <property type="match status" value="1"/>
</dbReference>
<evidence type="ECO:0000256" key="9">
    <source>
        <dbReference type="ARBA" id="ARBA00022958"/>
    </source>
</evidence>
<dbReference type="PANTHER" id="PTHR12592:SF0">
    <property type="entry name" value="ATP-DEPENDENT (S)-NAD(P)H-HYDRATE DEHYDRATASE"/>
    <property type="match status" value="1"/>
</dbReference>
<sequence>MTPLFSASAIKDGEKQAAKIAGISLFQLMERAGEAAFDCAQRHYPLYHHFLVVCGRGNNAGDGYVFAKCALNANYHVTLIQVDSERPLRGDAAKAQCDYLESGGTLLDAGDGHLGDGIDNGPYLIIDALLGTGLNLAPSPVFEALISDMNRTDAPTLSIDIPSGLNADTGHIVGACVVANVTITFVADKTGLHTGSARDVCGIIEMDTLGVEKEFSDCTQSVARLYQDSDIAKMLPNRLSTAHKGDAGKVLVCGGNEGMGGALMLAGKAAHRTGAGMVACLTHPQHINAVLSFHPECMVSGWEGDKSHVESRLNWCDVIAIGPGLGQNDWWSRTLFSLVLKQLNHTFSDKFLVIDADALHFLIDSPKPNPNQVITPHPGEAAALLNCSIKEIERDRLSAARALHKKYGGVVLLKGAGTVVFDGRHMSIIDIGHQGMATAGMGDVLTGVIASFIAQGLSPSDATVVGALIHGYAADLSSKNGIKIGLLASDLLTPIAKIVSQAAD</sequence>
<gene>
    <name evidence="17" type="primary">nnrD</name>
    <name evidence="18" type="synonym">nnrE</name>
    <name evidence="22" type="ORF">JQC93_02210</name>
</gene>
<evidence type="ECO:0000256" key="3">
    <source>
        <dbReference type="ARBA" id="ARBA00006001"/>
    </source>
</evidence>
<evidence type="ECO:0000256" key="6">
    <source>
        <dbReference type="ARBA" id="ARBA00022741"/>
    </source>
</evidence>
<dbReference type="InterPro" id="IPR017953">
    <property type="entry name" value="Carbohydrate_kinase_pred_CS"/>
</dbReference>
<keyword evidence="5 18" id="KW-0479">Metal-binding</keyword>
<evidence type="ECO:0000256" key="4">
    <source>
        <dbReference type="ARBA" id="ARBA00009524"/>
    </source>
</evidence>
<dbReference type="SUPFAM" id="SSF53613">
    <property type="entry name" value="Ribokinase-like"/>
    <property type="match status" value="1"/>
</dbReference>
<dbReference type="EMBL" id="JAFEUM010000001">
    <property type="protein sequence ID" value="MBM7035208.1"/>
    <property type="molecule type" value="Genomic_DNA"/>
</dbReference>
<keyword evidence="7 17" id="KW-0067">ATP-binding</keyword>
<organism evidence="22 23">
    <name type="scientific">Vibrio ulleungensis</name>
    <dbReference type="NCBI Taxonomy" id="2807619"/>
    <lineage>
        <taxon>Bacteria</taxon>
        <taxon>Pseudomonadati</taxon>
        <taxon>Pseudomonadota</taxon>
        <taxon>Gammaproteobacteria</taxon>
        <taxon>Vibrionales</taxon>
        <taxon>Vibrionaceae</taxon>
        <taxon>Vibrio</taxon>
    </lineage>
</organism>
<comment type="caution">
    <text evidence="22">The sequence shown here is derived from an EMBL/GenBank/DDBJ whole genome shotgun (WGS) entry which is preliminary data.</text>
</comment>
<comment type="catalytic activity">
    <reaction evidence="1 18 19">
        <text>(6R)-NADHX = (6S)-NADHX</text>
        <dbReference type="Rhea" id="RHEA:32215"/>
        <dbReference type="ChEBI" id="CHEBI:64074"/>
        <dbReference type="ChEBI" id="CHEBI:64075"/>
        <dbReference type="EC" id="5.1.99.6"/>
    </reaction>
</comment>
<keyword evidence="23" id="KW-1185">Reference proteome</keyword>
<dbReference type="Gene3D" id="3.40.1190.20">
    <property type="match status" value="1"/>
</dbReference>
<evidence type="ECO:0000256" key="17">
    <source>
        <dbReference type="HAMAP-Rule" id="MF_01965"/>
    </source>
</evidence>
<feature type="binding site" evidence="17">
    <location>
        <position position="443"/>
    </location>
    <ligand>
        <name>(6S)-NADPHX</name>
        <dbReference type="ChEBI" id="CHEBI:64076"/>
    </ligand>
</feature>
<dbReference type="NCBIfam" id="TIGR00197">
    <property type="entry name" value="yjeF_nterm"/>
    <property type="match status" value="1"/>
</dbReference>
<evidence type="ECO:0000256" key="19">
    <source>
        <dbReference type="PIRNR" id="PIRNR017184"/>
    </source>
</evidence>
<dbReference type="InterPro" id="IPR004443">
    <property type="entry name" value="YjeF_N_dom"/>
</dbReference>
<dbReference type="HAMAP" id="MF_01966">
    <property type="entry name" value="NADHX_epimerase"/>
    <property type="match status" value="1"/>
</dbReference>
<evidence type="ECO:0000256" key="14">
    <source>
        <dbReference type="ARBA" id="ARBA00025153"/>
    </source>
</evidence>
<dbReference type="InterPro" id="IPR029056">
    <property type="entry name" value="Ribokinase-like"/>
</dbReference>
<comment type="similarity">
    <text evidence="3 19">In the N-terminal section; belongs to the NnrE/AIBP family.</text>
</comment>
<evidence type="ECO:0000256" key="8">
    <source>
        <dbReference type="ARBA" id="ARBA00022857"/>
    </source>
</evidence>
<dbReference type="PROSITE" id="PS51383">
    <property type="entry name" value="YJEF_C_3"/>
    <property type="match status" value="1"/>
</dbReference>
<evidence type="ECO:0000256" key="12">
    <source>
        <dbReference type="ARBA" id="ARBA00023239"/>
    </source>
</evidence>
<dbReference type="SUPFAM" id="SSF64153">
    <property type="entry name" value="YjeF N-terminal domain-like"/>
    <property type="match status" value="1"/>
</dbReference>
<dbReference type="NCBIfam" id="TIGR00196">
    <property type="entry name" value="yjeF_cterm"/>
    <property type="match status" value="1"/>
</dbReference>
<evidence type="ECO:0000256" key="10">
    <source>
        <dbReference type="ARBA" id="ARBA00023027"/>
    </source>
</evidence>
<keyword evidence="11 18" id="KW-0413">Isomerase</keyword>
<dbReference type="PROSITE" id="PS51385">
    <property type="entry name" value="YJEF_N"/>
    <property type="match status" value="1"/>
</dbReference>
<comment type="similarity">
    <text evidence="18">Belongs to the NnrE/AIBP family.</text>
</comment>
<feature type="binding site" evidence="17">
    <location>
        <begin position="414"/>
        <end position="418"/>
    </location>
    <ligand>
        <name>AMP</name>
        <dbReference type="ChEBI" id="CHEBI:456215"/>
    </ligand>
</feature>
<accession>A0ABS2HC89</accession>
<evidence type="ECO:0000259" key="20">
    <source>
        <dbReference type="PROSITE" id="PS51383"/>
    </source>
</evidence>
<dbReference type="HAMAP" id="MF_01965">
    <property type="entry name" value="NADHX_dehydratase"/>
    <property type="match status" value="1"/>
</dbReference>
<dbReference type="InterPro" id="IPR036652">
    <property type="entry name" value="YjeF_N_dom_sf"/>
</dbReference>
<comment type="subunit">
    <text evidence="17">Homotetramer.</text>
</comment>
<feature type="binding site" evidence="18">
    <location>
        <position position="163"/>
    </location>
    <ligand>
        <name>K(+)</name>
        <dbReference type="ChEBI" id="CHEBI:29103"/>
    </ligand>
</feature>
<feature type="binding site" evidence="17">
    <location>
        <position position="324"/>
    </location>
    <ligand>
        <name>(6S)-NADPHX</name>
        <dbReference type="ChEBI" id="CHEBI:64076"/>
    </ligand>
</feature>
<keyword evidence="9 18" id="KW-0630">Potassium</keyword>
<dbReference type="CDD" id="cd01171">
    <property type="entry name" value="YXKO-related"/>
    <property type="match status" value="1"/>
</dbReference>
<evidence type="ECO:0000256" key="15">
    <source>
        <dbReference type="ARBA" id="ARBA00048238"/>
    </source>
</evidence>
<dbReference type="Proteomes" id="UP000809621">
    <property type="component" value="Unassembled WGS sequence"/>
</dbReference>
<dbReference type="EC" id="5.1.99.6" evidence="19"/>
<keyword evidence="10 17" id="KW-0520">NAD</keyword>
<reference evidence="22 23" key="1">
    <citation type="submission" date="2021-02" db="EMBL/GenBank/DDBJ databases">
        <authorList>
            <person name="Park J.-S."/>
        </authorList>
    </citation>
    <scope>NUCLEOTIDE SEQUENCE [LARGE SCALE GENOMIC DNA]</scope>
    <source>
        <strain evidence="22 23">188UL20-2</strain>
    </source>
</reference>
<evidence type="ECO:0000256" key="18">
    <source>
        <dbReference type="HAMAP-Rule" id="MF_01966"/>
    </source>
</evidence>
<comment type="function">
    <text evidence="14 19">Bifunctional enzyme that catalyzes the epimerization of the S- and R-forms of NAD(P)HX and the dehydration of the S-form of NAD(P)HX at the expense of ADP, which is converted to AMP. This allows the repair of both epimers of NAD(P)HX, a damaged form of NAD(P)H that is a result of enzymatic or heat-dependent hydration.</text>
</comment>
<comment type="similarity">
    <text evidence="17">Belongs to the NnrD/CARKD family.</text>
</comment>
<keyword evidence="13" id="KW-0511">Multifunctional enzyme</keyword>
<comment type="cofactor">
    <cofactor evidence="18 19">
        <name>K(+)</name>
        <dbReference type="ChEBI" id="CHEBI:29103"/>
    </cofactor>
    <text evidence="18 19">Binds 1 potassium ion per subunit.</text>
</comment>
<feature type="binding site" evidence="18">
    <location>
        <position position="127"/>
    </location>
    <ligand>
        <name>K(+)</name>
        <dbReference type="ChEBI" id="CHEBI:29103"/>
    </ligand>
</feature>
<feature type="binding site" evidence="18">
    <location>
        <position position="160"/>
    </location>
    <ligand>
        <name>(6S)-NADPHX</name>
        <dbReference type="ChEBI" id="CHEBI:64076"/>
    </ligand>
</feature>
<feature type="binding site" evidence="17">
    <location>
        <position position="442"/>
    </location>
    <ligand>
        <name>AMP</name>
        <dbReference type="ChEBI" id="CHEBI:456215"/>
    </ligand>
</feature>
<feature type="binding site" evidence="17">
    <location>
        <position position="262"/>
    </location>
    <ligand>
        <name>(6S)-NADPHX</name>
        <dbReference type="ChEBI" id="CHEBI:64076"/>
    </ligand>
</feature>
<dbReference type="RefSeq" id="WP_205156826.1">
    <property type="nucleotide sequence ID" value="NZ_JAFEUM010000001.1"/>
</dbReference>
<evidence type="ECO:0000256" key="16">
    <source>
        <dbReference type="ARBA" id="ARBA00049209"/>
    </source>
</evidence>
<evidence type="ECO:0000256" key="2">
    <source>
        <dbReference type="ARBA" id="ARBA00000909"/>
    </source>
</evidence>
<keyword evidence="12 17" id="KW-0456">Lyase</keyword>
<dbReference type="PANTHER" id="PTHR12592">
    <property type="entry name" value="ATP-DEPENDENT (S)-NAD(P)H-HYDRATE DEHYDRATASE FAMILY MEMBER"/>
    <property type="match status" value="1"/>
</dbReference>
<dbReference type="Pfam" id="PF01256">
    <property type="entry name" value="Carb_kinase"/>
    <property type="match status" value="1"/>
</dbReference>
<evidence type="ECO:0000313" key="22">
    <source>
        <dbReference type="EMBL" id="MBM7035208.1"/>
    </source>
</evidence>